<evidence type="ECO:0000256" key="1">
    <source>
        <dbReference type="SAM" id="MobiDB-lite"/>
    </source>
</evidence>
<protein>
    <submittedName>
        <fullName evidence="3">Uncharacterized protein</fullName>
    </submittedName>
</protein>
<feature type="transmembrane region" description="Helical" evidence="2">
    <location>
        <begin position="67"/>
        <end position="91"/>
    </location>
</feature>
<dbReference type="Pfam" id="PF16038">
    <property type="entry name" value="TMIE"/>
    <property type="match status" value="1"/>
</dbReference>
<feature type="compositionally biased region" description="Polar residues" evidence="1">
    <location>
        <begin position="204"/>
        <end position="215"/>
    </location>
</feature>
<keyword evidence="4" id="KW-1185">Reference proteome</keyword>
<name>A0ABN8MZR0_9CNID</name>
<feature type="region of interest" description="Disordered" evidence="1">
    <location>
        <begin position="201"/>
        <end position="255"/>
    </location>
</feature>
<evidence type="ECO:0000256" key="2">
    <source>
        <dbReference type="SAM" id="Phobius"/>
    </source>
</evidence>
<keyword evidence="2" id="KW-1133">Transmembrane helix</keyword>
<feature type="region of interest" description="Disordered" evidence="1">
    <location>
        <begin position="121"/>
        <end position="144"/>
    </location>
</feature>
<comment type="caution">
    <text evidence="3">The sequence shown here is derived from an EMBL/GenBank/DDBJ whole genome shotgun (WGS) entry which is preliminary data.</text>
</comment>
<organism evidence="3 4">
    <name type="scientific">Porites lobata</name>
    <dbReference type="NCBI Taxonomy" id="104759"/>
    <lineage>
        <taxon>Eukaryota</taxon>
        <taxon>Metazoa</taxon>
        <taxon>Cnidaria</taxon>
        <taxon>Anthozoa</taxon>
        <taxon>Hexacorallia</taxon>
        <taxon>Scleractinia</taxon>
        <taxon>Fungiina</taxon>
        <taxon>Poritidae</taxon>
        <taxon>Porites</taxon>
    </lineage>
</organism>
<dbReference type="EMBL" id="CALNXK010000005">
    <property type="protein sequence ID" value="CAH3036831.1"/>
    <property type="molecule type" value="Genomic_DNA"/>
</dbReference>
<accession>A0ABN8MZR0</accession>
<feature type="non-terminal residue" evidence="3">
    <location>
        <position position="1"/>
    </location>
</feature>
<proteinExistence type="predicted"/>
<sequence length="255" mass="28514">IAKTDVVKIPVLFKMALVWHGFQVLSCFAQNNNDVFIPTPKVKTLEPRLTSTTPLPVTEKNLWGLRLWQVMALALFATIVLITFCCCLCDCRIPKTGYDSKNDPEEDSDCSDVKQLVATPKQGHGEKVSTNGFTPQKSQLRTTGHETGKMNKRFDSEVTFCCCLCDCRIPQTGYDSKNDPEEDSDCSDVERLVATLKQGHGEKVSTNGFTPQRSQMRTKEHETGKMNKVFDSVGEIPSKSDNGRRTPRATFSRQP</sequence>
<gene>
    <name evidence="3" type="ORF">PLOB_00035744</name>
</gene>
<keyword evidence="2" id="KW-0472">Membrane</keyword>
<dbReference type="Proteomes" id="UP001159405">
    <property type="component" value="Unassembled WGS sequence"/>
</dbReference>
<evidence type="ECO:0000313" key="3">
    <source>
        <dbReference type="EMBL" id="CAH3036831.1"/>
    </source>
</evidence>
<dbReference type="InterPro" id="IPR032006">
    <property type="entry name" value="TMIE"/>
</dbReference>
<evidence type="ECO:0000313" key="4">
    <source>
        <dbReference type="Proteomes" id="UP001159405"/>
    </source>
</evidence>
<keyword evidence="2" id="KW-0812">Transmembrane</keyword>
<reference evidence="3 4" key="1">
    <citation type="submission" date="2022-05" db="EMBL/GenBank/DDBJ databases">
        <authorList>
            <consortium name="Genoscope - CEA"/>
            <person name="William W."/>
        </authorList>
    </citation>
    <scope>NUCLEOTIDE SEQUENCE [LARGE SCALE GENOMIC DNA]</scope>
</reference>
<feature type="compositionally biased region" description="Polar residues" evidence="1">
    <location>
        <begin position="128"/>
        <end position="142"/>
    </location>
</feature>